<keyword evidence="1" id="KW-1133">Transmembrane helix</keyword>
<evidence type="ECO:0000313" key="2">
    <source>
        <dbReference type="EMBL" id="CAB4346375.1"/>
    </source>
</evidence>
<gene>
    <name evidence="2" type="ORF">UFOPK3522_01346</name>
</gene>
<keyword evidence="1" id="KW-0472">Membrane</keyword>
<proteinExistence type="predicted"/>
<sequence>MTFRVLAVLPASAVSLLLLAPAALAATPQEPISGEGTYGAATDRVVTMTGFMVIAFFPLFILCMSLLQWRLEKRKEARKDAAKRLKAAAGDSWQAGW</sequence>
<name>A0A6J5ZW84_9ZZZZ</name>
<organism evidence="2">
    <name type="scientific">freshwater metagenome</name>
    <dbReference type="NCBI Taxonomy" id="449393"/>
    <lineage>
        <taxon>unclassified sequences</taxon>
        <taxon>metagenomes</taxon>
        <taxon>ecological metagenomes</taxon>
    </lineage>
</organism>
<accession>A0A6J5ZW84</accession>
<evidence type="ECO:0000256" key="1">
    <source>
        <dbReference type="SAM" id="Phobius"/>
    </source>
</evidence>
<dbReference type="AlphaFoldDB" id="A0A6J5ZW84"/>
<feature type="transmembrane region" description="Helical" evidence="1">
    <location>
        <begin position="49"/>
        <end position="69"/>
    </location>
</feature>
<dbReference type="EMBL" id="CAESAO010000140">
    <property type="protein sequence ID" value="CAB4346375.1"/>
    <property type="molecule type" value="Genomic_DNA"/>
</dbReference>
<reference evidence="2" key="1">
    <citation type="submission" date="2020-05" db="EMBL/GenBank/DDBJ databases">
        <authorList>
            <person name="Chiriac C."/>
            <person name="Salcher M."/>
            <person name="Ghai R."/>
            <person name="Kavagutti S V."/>
        </authorList>
    </citation>
    <scope>NUCLEOTIDE SEQUENCE</scope>
</reference>
<protein>
    <submittedName>
        <fullName evidence="2">Unannotated protein</fullName>
    </submittedName>
</protein>
<keyword evidence="1" id="KW-0812">Transmembrane</keyword>